<reference evidence="2 3" key="1">
    <citation type="journal article" date="2015" name="Nature">
        <title>rRNA introns, odd ribosomes, and small enigmatic genomes across a large radiation of phyla.</title>
        <authorList>
            <person name="Brown C.T."/>
            <person name="Hug L.A."/>
            <person name="Thomas B.C."/>
            <person name="Sharon I."/>
            <person name="Castelle C.J."/>
            <person name="Singh A."/>
            <person name="Wilkins M.J."/>
            <person name="Williams K.H."/>
            <person name="Banfield J.F."/>
        </authorList>
    </citation>
    <scope>NUCLEOTIDE SEQUENCE [LARGE SCALE GENOMIC DNA]</scope>
</reference>
<dbReference type="PANTHER" id="PTHR47396">
    <property type="entry name" value="TYPE I RESTRICTION ENZYME ECOKI R PROTEIN"/>
    <property type="match status" value="1"/>
</dbReference>
<sequence>MKFKFDSALDYQQEAIEAIAGIFDTGSNVVRVENNAVLRASDSVVGNELEIDEARILKNVQSIQEANHIEPKSATLGSMDFSIEMETGTGKTYVYLRTILDLHKRYGLTKFIILVPSVAIREGVLKTLEQTEEHFKDMYNTGYNHFVYDSSRLSEVRDFAQSLGVQIMIMTIQSFKDETKVLRQTDRDDTYSEKSYIDLVAKTRPIVIMDEPQNMESELSQAAIGELKPLFRLRYSATHKELHNLMYRLTPVEAYRRGLVKKIQVFGVRDNDSGAFVFRVKDIEAARGATPKATVVLENKNAAGVYAEKEMKLKYGDDLFSKTKNEKYAGLTVADVNAQHNRVELSDGNFCQLDATTENKEEIFRTQVRETIKAHLDKQESLDGHIKVLSLFFIDKVDNYVHDDSLIRTIFTEEFERLKHNYPRFKRTSAASVHKGYFASKKVKGVLEYQDTRGDSKPDKEAYDLIMREKERLLSFDEPVSFIFSHSALKEGWDNPNIFQICTLRETRSTMKKRQEIGRGLRLPLDVSGVRVREPDINILTVIANESYQEYASALQKEFNEAGYVDTPETINAKEKRMLVKAAPKNLESEVFKALWERISARTRYSIELKTDLLVTQAVEEINKRDISNLVVTVDKVTIDFGEDGEVKTIYAGSPVAGARIKRDIRIGNVVDRVARETGITRKTVLEILSRVENLDLLFGNPEEYIRSAIVVVRGVLNDLLINDGLKYVPTGDAWEVDLLFTDFEVLERKSIVGGEKSAFDRVPYDSEGERKFAESLIASPNVKLFTKLPRGFRVDTPLGVYIPDWAIVWSPNPAQVGGEKLYLVRETKFGYKDWKKELPQAELQKIFCGRRHFAAIKADFDIVEQVDLRDLVRRD</sequence>
<protein>
    <submittedName>
        <fullName evidence="2">Type III restriction enzyme, res subunit</fullName>
    </submittedName>
</protein>
<evidence type="ECO:0000313" key="2">
    <source>
        <dbReference type="EMBL" id="KKW31857.1"/>
    </source>
</evidence>
<dbReference type="GO" id="GO:0005829">
    <property type="term" value="C:cytosol"/>
    <property type="evidence" value="ECO:0007669"/>
    <property type="project" value="TreeGrafter"/>
</dbReference>
<dbReference type="GO" id="GO:0003677">
    <property type="term" value="F:DNA binding"/>
    <property type="evidence" value="ECO:0007669"/>
    <property type="project" value="InterPro"/>
</dbReference>
<dbReference type="Gene3D" id="3.40.50.300">
    <property type="entry name" value="P-loop containing nucleotide triphosphate hydrolases"/>
    <property type="match status" value="2"/>
</dbReference>
<dbReference type="InterPro" id="IPR014001">
    <property type="entry name" value="Helicase_ATP-bd"/>
</dbReference>
<dbReference type="EMBL" id="LCRF01000005">
    <property type="protein sequence ID" value="KKW31857.1"/>
    <property type="molecule type" value="Genomic_DNA"/>
</dbReference>
<dbReference type="PROSITE" id="PS51192">
    <property type="entry name" value="HELICASE_ATP_BIND_1"/>
    <property type="match status" value="1"/>
</dbReference>
<dbReference type="PATRIC" id="fig|1618676.3.peg.151"/>
<dbReference type="InterPro" id="IPR050742">
    <property type="entry name" value="Helicase_Restrict-Modif_Enz"/>
</dbReference>
<dbReference type="AlphaFoldDB" id="A0A0G1ZU59"/>
<comment type="caution">
    <text evidence="2">The sequence shown here is derived from an EMBL/GenBank/DDBJ whole genome shotgun (WGS) entry which is preliminary data.</text>
</comment>
<dbReference type="Pfam" id="PF19778">
    <property type="entry name" value="RE_endonuc"/>
    <property type="match status" value="1"/>
</dbReference>
<evidence type="ECO:0000259" key="1">
    <source>
        <dbReference type="PROSITE" id="PS51192"/>
    </source>
</evidence>
<organism evidence="2 3">
    <name type="scientific">Candidatus Kaiserbacteria bacterium GW2011_GWC2_52_8b</name>
    <dbReference type="NCBI Taxonomy" id="1618676"/>
    <lineage>
        <taxon>Bacteria</taxon>
        <taxon>Candidatus Kaiseribacteriota</taxon>
    </lineage>
</organism>
<proteinExistence type="predicted"/>
<dbReference type="GO" id="GO:0015668">
    <property type="term" value="F:type III site-specific deoxyribonuclease activity"/>
    <property type="evidence" value="ECO:0007669"/>
    <property type="project" value="InterPro"/>
</dbReference>
<dbReference type="PANTHER" id="PTHR47396:SF1">
    <property type="entry name" value="ATP-DEPENDENT HELICASE IRC3-RELATED"/>
    <property type="match status" value="1"/>
</dbReference>
<feature type="domain" description="Helicase ATP-binding" evidence="1">
    <location>
        <begin position="72"/>
        <end position="238"/>
    </location>
</feature>
<dbReference type="Pfam" id="PF04851">
    <property type="entry name" value="ResIII"/>
    <property type="match status" value="1"/>
</dbReference>
<dbReference type="InterPro" id="IPR045572">
    <property type="entry name" value="RE_endonuc_C"/>
</dbReference>
<evidence type="ECO:0000313" key="3">
    <source>
        <dbReference type="Proteomes" id="UP000034445"/>
    </source>
</evidence>
<dbReference type="InterPro" id="IPR006935">
    <property type="entry name" value="Helicase/UvrB_N"/>
</dbReference>
<name>A0A0G1ZU59_9BACT</name>
<gene>
    <name evidence="2" type="ORF">UY74_C0005G0023</name>
</gene>
<dbReference type="InterPro" id="IPR027417">
    <property type="entry name" value="P-loop_NTPase"/>
</dbReference>
<dbReference type="SUPFAM" id="SSF52540">
    <property type="entry name" value="P-loop containing nucleoside triphosphate hydrolases"/>
    <property type="match status" value="1"/>
</dbReference>
<dbReference type="Proteomes" id="UP000034445">
    <property type="component" value="Unassembled WGS sequence"/>
</dbReference>
<accession>A0A0G1ZU59</accession>
<dbReference type="GO" id="GO:0005524">
    <property type="term" value="F:ATP binding"/>
    <property type="evidence" value="ECO:0007669"/>
    <property type="project" value="InterPro"/>
</dbReference>
<dbReference type="SMART" id="SM00487">
    <property type="entry name" value="DEXDc"/>
    <property type="match status" value="1"/>
</dbReference>